<reference evidence="2" key="1">
    <citation type="submission" date="2021-01" db="EMBL/GenBank/DDBJ databases">
        <title>Genomic Encyclopedia of Type Strains, Phase IV (KMG-IV): sequencing the most valuable type-strain genomes for metagenomic binning, comparative biology and taxonomic classification.</title>
        <authorList>
            <person name="Goeker M."/>
        </authorList>
    </citation>
    <scope>NUCLEOTIDE SEQUENCE</scope>
    <source>
        <strain evidence="2">DSM 23230</strain>
    </source>
</reference>
<protein>
    <submittedName>
        <fullName evidence="2">Membrane protein</fullName>
    </submittedName>
</protein>
<evidence type="ECO:0000313" key="3">
    <source>
        <dbReference type="Proteomes" id="UP000774000"/>
    </source>
</evidence>
<dbReference type="RefSeq" id="WP_204700480.1">
    <property type="nucleotide sequence ID" value="NZ_JAFBDQ010000002.1"/>
</dbReference>
<keyword evidence="3" id="KW-1185">Reference proteome</keyword>
<proteinExistence type="predicted"/>
<accession>A0A938XNP9</accession>
<feature type="domain" description="SHOCT" evidence="1">
    <location>
        <begin position="44"/>
        <end position="70"/>
    </location>
</feature>
<sequence length="73" mass="8561">MFPLLMPIIAGGVVYFLYKQGVFEGMCHSHHIEKKDKITSDDETPLEILKKRYAQGDISTEEYQERKEKLQEE</sequence>
<dbReference type="InterPro" id="IPR018649">
    <property type="entry name" value="SHOCT"/>
</dbReference>
<name>A0A938XNP9_9FIRM</name>
<evidence type="ECO:0000313" key="2">
    <source>
        <dbReference type="EMBL" id="MBM7555762.1"/>
    </source>
</evidence>
<comment type="caution">
    <text evidence="2">The sequence shown here is derived from an EMBL/GenBank/DDBJ whole genome shotgun (WGS) entry which is preliminary data.</text>
</comment>
<gene>
    <name evidence="2" type="ORF">JOC47_000587</name>
</gene>
<dbReference type="Pfam" id="PF09851">
    <property type="entry name" value="SHOCT"/>
    <property type="match status" value="1"/>
</dbReference>
<dbReference type="AlphaFoldDB" id="A0A938XNP9"/>
<dbReference type="EMBL" id="JAFBDQ010000002">
    <property type="protein sequence ID" value="MBM7555762.1"/>
    <property type="molecule type" value="Genomic_DNA"/>
</dbReference>
<evidence type="ECO:0000259" key="1">
    <source>
        <dbReference type="Pfam" id="PF09851"/>
    </source>
</evidence>
<dbReference type="Proteomes" id="UP000774000">
    <property type="component" value="Unassembled WGS sequence"/>
</dbReference>
<organism evidence="2 3">
    <name type="scientific">Halanaerobacter jeridensis</name>
    <dbReference type="NCBI Taxonomy" id="706427"/>
    <lineage>
        <taxon>Bacteria</taxon>
        <taxon>Bacillati</taxon>
        <taxon>Bacillota</taxon>
        <taxon>Clostridia</taxon>
        <taxon>Halanaerobiales</taxon>
        <taxon>Halobacteroidaceae</taxon>
        <taxon>Halanaerobacter</taxon>
    </lineage>
</organism>